<keyword evidence="2" id="KW-1185">Reference proteome</keyword>
<evidence type="ECO:0000313" key="1">
    <source>
        <dbReference type="EMBL" id="KRW98641.1"/>
    </source>
</evidence>
<name>A0A0V0Q8Z6_PSEPJ</name>
<organism evidence="1 2">
    <name type="scientific">Pseudocohnilembus persalinus</name>
    <name type="common">Ciliate</name>
    <dbReference type="NCBI Taxonomy" id="266149"/>
    <lineage>
        <taxon>Eukaryota</taxon>
        <taxon>Sar</taxon>
        <taxon>Alveolata</taxon>
        <taxon>Ciliophora</taxon>
        <taxon>Intramacronucleata</taxon>
        <taxon>Oligohymenophorea</taxon>
        <taxon>Scuticociliatia</taxon>
        <taxon>Philasterida</taxon>
        <taxon>Pseudocohnilembidae</taxon>
        <taxon>Pseudocohnilembus</taxon>
    </lineage>
</organism>
<evidence type="ECO:0000313" key="2">
    <source>
        <dbReference type="Proteomes" id="UP000054937"/>
    </source>
</evidence>
<dbReference type="Proteomes" id="UP000054937">
    <property type="component" value="Unassembled WGS sequence"/>
</dbReference>
<reference evidence="1 2" key="1">
    <citation type="journal article" date="2015" name="Sci. Rep.">
        <title>Genome of the facultative scuticociliatosis pathogen Pseudocohnilembus persalinus provides insight into its virulence through horizontal gene transfer.</title>
        <authorList>
            <person name="Xiong J."/>
            <person name="Wang G."/>
            <person name="Cheng J."/>
            <person name="Tian M."/>
            <person name="Pan X."/>
            <person name="Warren A."/>
            <person name="Jiang C."/>
            <person name="Yuan D."/>
            <person name="Miao W."/>
        </authorList>
    </citation>
    <scope>NUCLEOTIDE SEQUENCE [LARGE SCALE GENOMIC DNA]</scope>
    <source>
        <strain evidence="1">36N120E</strain>
    </source>
</reference>
<protein>
    <submittedName>
        <fullName evidence="1">Uncharacterized protein</fullName>
    </submittedName>
</protein>
<dbReference type="EMBL" id="LDAU01000232">
    <property type="protein sequence ID" value="KRW98641.1"/>
    <property type="molecule type" value="Genomic_DNA"/>
</dbReference>
<gene>
    <name evidence="1" type="ORF">PPERSA_00229</name>
</gene>
<sequence length="237" mass="27472">MELYAFLCLGRNYHNSNEIKLLFPHEELITKIFNKSDINLTEQLKASLVLILLHVHIDSKPFIEQKKPQFTKILEKNNFQNAIINRSRSLSVGQNASNMSFILDQESNNNQISDNSQQQINFNNNNQQLNTSENNSNNLNESLLAGPRIQLNQINNNNNRNDSMHHQMIELQEQNTAAAQTLNIMMQQGFKDLKIRNILKHLTDYFKSALSKYTILNDKNDNELLDTFKKNNQLQSL</sequence>
<proteinExistence type="predicted"/>
<dbReference type="AlphaFoldDB" id="A0A0V0Q8Z6"/>
<comment type="caution">
    <text evidence="1">The sequence shown here is derived from an EMBL/GenBank/DDBJ whole genome shotgun (WGS) entry which is preliminary data.</text>
</comment>
<accession>A0A0V0Q8Z6</accession>
<dbReference type="InParanoid" id="A0A0V0Q8Z6"/>